<accession>A0AAE1EB02</accession>
<keyword evidence="2" id="KW-1185">Reference proteome</keyword>
<evidence type="ECO:0000313" key="1">
    <source>
        <dbReference type="EMBL" id="KAK3800999.1"/>
    </source>
</evidence>
<reference evidence="1" key="1">
    <citation type="journal article" date="2023" name="G3 (Bethesda)">
        <title>A reference genome for the long-term kleptoplast-retaining sea slug Elysia crispata morphotype clarki.</title>
        <authorList>
            <person name="Eastman K.E."/>
            <person name="Pendleton A.L."/>
            <person name="Shaikh M.A."/>
            <person name="Suttiyut T."/>
            <person name="Ogas R."/>
            <person name="Tomko P."/>
            <person name="Gavelis G."/>
            <person name="Widhalm J.R."/>
            <person name="Wisecaver J.H."/>
        </authorList>
    </citation>
    <scope>NUCLEOTIDE SEQUENCE</scope>
    <source>
        <strain evidence="1">ECLA1</strain>
    </source>
</reference>
<dbReference type="EMBL" id="JAWDGP010000384">
    <property type="protein sequence ID" value="KAK3800999.1"/>
    <property type="molecule type" value="Genomic_DNA"/>
</dbReference>
<protein>
    <submittedName>
        <fullName evidence="1">Uncharacterized protein</fullName>
    </submittedName>
</protein>
<comment type="caution">
    <text evidence="1">The sequence shown here is derived from an EMBL/GenBank/DDBJ whole genome shotgun (WGS) entry which is preliminary data.</text>
</comment>
<sequence length="88" mass="9896">MQSRQGSITSINNDSCLRGTDVVGKRTRCCRGECVHFWPLRLVNQRATVRYWQQALEVITVGVFSKFTVCYRGHSTASRPGCNSTQGQ</sequence>
<proteinExistence type="predicted"/>
<dbReference type="AlphaFoldDB" id="A0AAE1EB02"/>
<organism evidence="1 2">
    <name type="scientific">Elysia crispata</name>
    <name type="common">lettuce slug</name>
    <dbReference type="NCBI Taxonomy" id="231223"/>
    <lineage>
        <taxon>Eukaryota</taxon>
        <taxon>Metazoa</taxon>
        <taxon>Spiralia</taxon>
        <taxon>Lophotrochozoa</taxon>
        <taxon>Mollusca</taxon>
        <taxon>Gastropoda</taxon>
        <taxon>Heterobranchia</taxon>
        <taxon>Euthyneura</taxon>
        <taxon>Panpulmonata</taxon>
        <taxon>Sacoglossa</taxon>
        <taxon>Placobranchoidea</taxon>
        <taxon>Plakobranchidae</taxon>
        <taxon>Elysia</taxon>
    </lineage>
</organism>
<dbReference type="Proteomes" id="UP001283361">
    <property type="component" value="Unassembled WGS sequence"/>
</dbReference>
<evidence type="ECO:0000313" key="2">
    <source>
        <dbReference type="Proteomes" id="UP001283361"/>
    </source>
</evidence>
<name>A0AAE1EB02_9GAST</name>
<gene>
    <name evidence="1" type="ORF">RRG08_001246</name>
</gene>